<comment type="subcellular location">
    <subcellularLocation>
        <location evidence="1">Membrane</location>
        <topology evidence="1">Multi-pass membrane protein</topology>
    </subcellularLocation>
</comment>
<dbReference type="STRING" id="137246.A0A401RNX7"/>
<keyword evidence="4 7" id="KW-1133">Transmembrane helix</keyword>
<feature type="compositionally biased region" description="Pro residues" evidence="6">
    <location>
        <begin position="1"/>
        <end position="10"/>
    </location>
</feature>
<protein>
    <recommendedName>
        <fullName evidence="10">Transmembrane protein 256</fullName>
    </recommendedName>
</protein>
<feature type="transmembrane region" description="Helical" evidence="7">
    <location>
        <begin position="55"/>
        <end position="75"/>
    </location>
</feature>
<organism evidence="8 9">
    <name type="scientific">Chiloscyllium punctatum</name>
    <name type="common">Brownbanded bambooshark</name>
    <name type="synonym">Hemiscyllium punctatum</name>
    <dbReference type="NCBI Taxonomy" id="137246"/>
    <lineage>
        <taxon>Eukaryota</taxon>
        <taxon>Metazoa</taxon>
        <taxon>Chordata</taxon>
        <taxon>Craniata</taxon>
        <taxon>Vertebrata</taxon>
        <taxon>Chondrichthyes</taxon>
        <taxon>Elasmobranchii</taxon>
        <taxon>Galeomorphii</taxon>
        <taxon>Galeoidea</taxon>
        <taxon>Orectolobiformes</taxon>
        <taxon>Hemiscylliidae</taxon>
        <taxon>Chiloscyllium</taxon>
    </lineage>
</organism>
<proteinExistence type="inferred from homology"/>
<comment type="caution">
    <text evidence="8">The sequence shown here is derived from an EMBL/GenBank/DDBJ whole genome shotgun (WGS) entry which is preliminary data.</text>
</comment>
<dbReference type="PANTHER" id="PTHR43461">
    <property type="entry name" value="TRANSMEMBRANE PROTEIN 256"/>
    <property type="match status" value="1"/>
</dbReference>
<reference evidence="8 9" key="1">
    <citation type="journal article" date="2018" name="Nat. Ecol. Evol.">
        <title>Shark genomes provide insights into elasmobranch evolution and the origin of vertebrates.</title>
        <authorList>
            <person name="Hara Y"/>
            <person name="Yamaguchi K"/>
            <person name="Onimaru K"/>
            <person name="Kadota M"/>
            <person name="Koyanagi M"/>
            <person name="Keeley SD"/>
            <person name="Tatsumi K"/>
            <person name="Tanaka K"/>
            <person name="Motone F"/>
            <person name="Kageyama Y"/>
            <person name="Nozu R"/>
            <person name="Adachi N"/>
            <person name="Nishimura O"/>
            <person name="Nakagawa R"/>
            <person name="Tanegashima C"/>
            <person name="Kiyatake I"/>
            <person name="Matsumoto R"/>
            <person name="Murakumo K"/>
            <person name="Nishida K"/>
            <person name="Terakita A"/>
            <person name="Kuratani S"/>
            <person name="Sato K"/>
            <person name="Hyodo S Kuraku.S."/>
        </authorList>
    </citation>
    <scope>NUCLEOTIDE SEQUENCE [LARGE SCALE GENOMIC DNA]</scope>
</reference>
<accession>A0A401RNX7</accession>
<sequence length="163" mass="17029">MARVTPPLPGPEWSARPSVAASGSQSEPPRWAGAVYKRRLAAGGWPVGGAMAGGVFTRVAGLSGALAVGLGAYGAHGFRRSDRDDYLKELFETANKYHFLHSLALLGVPLCRKPLLAGSLLTSGMVMFCGAFYYQAVTGDPVFTKAAPFGGTILIVGWAAMAL</sequence>
<comment type="similarity">
    <text evidence="2">Belongs to the TMEM256 family.</text>
</comment>
<dbReference type="GO" id="GO:0016020">
    <property type="term" value="C:membrane"/>
    <property type="evidence" value="ECO:0007669"/>
    <property type="project" value="UniProtKB-SubCell"/>
</dbReference>
<keyword evidence="5 7" id="KW-0472">Membrane</keyword>
<evidence type="ECO:0000256" key="6">
    <source>
        <dbReference type="SAM" id="MobiDB-lite"/>
    </source>
</evidence>
<feature type="region of interest" description="Disordered" evidence="6">
    <location>
        <begin position="1"/>
        <end position="29"/>
    </location>
</feature>
<dbReference type="PANTHER" id="PTHR43461:SF1">
    <property type="entry name" value="TRANSMEMBRANE PROTEIN 256"/>
    <property type="match status" value="1"/>
</dbReference>
<dbReference type="OMA" id="YHYSITG"/>
<dbReference type="OrthoDB" id="269173at2759"/>
<gene>
    <name evidence="8" type="ORF">chiPu_0018581</name>
</gene>
<dbReference type="Proteomes" id="UP000287033">
    <property type="component" value="Unassembled WGS sequence"/>
</dbReference>
<evidence type="ECO:0000256" key="7">
    <source>
        <dbReference type="SAM" id="Phobius"/>
    </source>
</evidence>
<evidence type="ECO:0000313" key="8">
    <source>
        <dbReference type="EMBL" id="GCC19859.1"/>
    </source>
</evidence>
<evidence type="ECO:0000256" key="4">
    <source>
        <dbReference type="ARBA" id="ARBA00022989"/>
    </source>
</evidence>
<evidence type="ECO:0000313" key="9">
    <source>
        <dbReference type="Proteomes" id="UP000287033"/>
    </source>
</evidence>
<evidence type="ECO:0008006" key="10">
    <source>
        <dbReference type="Google" id="ProtNLM"/>
    </source>
</evidence>
<feature type="transmembrane region" description="Helical" evidence="7">
    <location>
        <begin position="115"/>
        <end position="136"/>
    </location>
</feature>
<name>A0A401RNX7_CHIPU</name>
<evidence type="ECO:0000256" key="1">
    <source>
        <dbReference type="ARBA" id="ARBA00004141"/>
    </source>
</evidence>
<evidence type="ECO:0000256" key="2">
    <source>
        <dbReference type="ARBA" id="ARBA00006208"/>
    </source>
</evidence>
<dbReference type="EMBL" id="BEZZ01001618">
    <property type="protein sequence ID" value="GCC19859.1"/>
    <property type="molecule type" value="Genomic_DNA"/>
</dbReference>
<dbReference type="AlphaFoldDB" id="A0A401RNX7"/>
<evidence type="ECO:0000256" key="5">
    <source>
        <dbReference type="ARBA" id="ARBA00023136"/>
    </source>
</evidence>
<keyword evidence="3 7" id="KW-0812">Transmembrane</keyword>
<evidence type="ECO:0000256" key="3">
    <source>
        <dbReference type="ARBA" id="ARBA00022692"/>
    </source>
</evidence>
<keyword evidence="9" id="KW-1185">Reference proteome</keyword>
<feature type="transmembrane region" description="Helical" evidence="7">
    <location>
        <begin position="142"/>
        <end position="161"/>
    </location>
</feature>
<dbReference type="Pfam" id="PF04241">
    <property type="entry name" value="DUF423"/>
    <property type="match status" value="1"/>
</dbReference>
<dbReference type="InterPro" id="IPR006696">
    <property type="entry name" value="DUF423"/>
</dbReference>